<evidence type="ECO:0000256" key="2">
    <source>
        <dbReference type="ARBA" id="ARBA00001936"/>
    </source>
</evidence>
<comment type="cofactor">
    <cofactor evidence="3">
        <name>Mg(2+)</name>
        <dbReference type="ChEBI" id="CHEBI:18420"/>
    </cofactor>
</comment>
<comment type="caution">
    <text evidence="12">The sequence shown here is derived from an EMBL/GenBank/DDBJ whole genome shotgun (WGS) entry which is preliminary data.</text>
</comment>
<dbReference type="GO" id="GO:0036297">
    <property type="term" value="P:interstrand cross-link repair"/>
    <property type="evidence" value="ECO:0007669"/>
    <property type="project" value="InterPro"/>
</dbReference>
<evidence type="ECO:0000259" key="11">
    <source>
        <dbReference type="SMART" id="SM00990"/>
    </source>
</evidence>
<dbReference type="Proteomes" id="UP000036097">
    <property type="component" value="Unassembled WGS sequence"/>
</dbReference>
<evidence type="ECO:0000256" key="4">
    <source>
        <dbReference type="ARBA" id="ARBA00005533"/>
    </source>
</evidence>
<dbReference type="Gene3D" id="3.40.1350.10">
    <property type="match status" value="1"/>
</dbReference>
<evidence type="ECO:0000256" key="8">
    <source>
        <dbReference type="ARBA" id="ARBA00022801"/>
    </source>
</evidence>
<keyword evidence="10" id="KW-0464">Manganese</keyword>
<dbReference type="EMBL" id="LDOT01000002">
    <property type="protein sequence ID" value="KLV08882.1"/>
    <property type="molecule type" value="Genomic_DNA"/>
</dbReference>
<evidence type="ECO:0000256" key="5">
    <source>
        <dbReference type="ARBA" id="ARBA00012029"/>
    </source>
</evidence>
<dbReference type="GO" id="GO:0003676">
    <property type="term" value="F:nucleic acid binding"/>
    <property type="evidence" value="ECO:0007669"/>
    <property type="project" value="InterPro"/>
</dbReference>
<evidence type="ECO:0000256" key="1">
    <source>
        <dbReference type="ARBA" id="ARBA00000983"/>
    </source>
</evidence>
<reference evidence="12 13" key="1">
    <citation type="submission" date="2015-05" db="EMBL/GenBank/DDBJ databases">
        <title>Photobacterium galathea sp. nov.</title>
        <authorList>
            <person name="Machado H."/>
            <person name="Gram L."/>
        </authorList>
    </citation>
    <scope>NUCLEOTIDE SEQUENCE [LARGE SCALE GENOMIC DNA]</scope>
    <source>
        <strain evidence="12 13">CGMCC 1.12159</strain>
    </source>
</reference>
<dbReference type="PANTHER" id="PTHR15749:SF4">
    <property type="entry name" value="FANCONI-ASSOCIATED NUCLEASE 1"/>
    <property type="match status" value="1"/>
</dbReference>
<dbReference type="InterPro" id="IPR014883">
    <property type="entry name" value="VRR_NUC"/>
</dbReference>
<gene>
    <name evidence="12" type="ORF">ABT56_01300</name>
</gene>
<comment type="catalytic activity">
    <reaction evidence="1">
        <text>Hydrolytically removes 5'-nucleotides successively from the 3'-hydroxy termini of 3'-hydroxy-terminated oligonucleotides.</text>
        <dbReference type="EC" id="3.1.4.1"/>
    </reaction>
</comment>
<evidence type="ECO:0000313" key="12">
    <source>
        <dbReference type="EMBL" id="KLV08882.1"/>
    </source>
</evidence>
<comment type="cofactor">
    <cofactor evidence="2">
        <name>Mn(2+)</name>
        <dbReference type="ChEBI" id="CHEBI:29035"/>
    </cofactor>
</comment>
<evidence type="ECO:0000256" key="3">
    <source>
        <dbReference type="ARBA" id="ARBA00001946"/>
    </source>
</evidence>
<keyword evidence="13" id="KW-1185">Reference proteome</keyword>
<dbReference type="AlphaFoldDB" id="A0A0J1K392"/>
<keyword evidence="7" id="KW-0479">Metal-binding</keyword>
<dbReference type="Pfam" id="PF21315">
    <property type="entry name" value="FAN1_HTH"/>
    <property type="match status" value="1"/>
</dbReference>
<keyword evidence="6" id="KW-0540">Nuclease</keyword>
<dbReference type="EC" id="3.1.4.1" evidence="5"/>
<dbReference type="GO" id="GO:0046872">
    <property type="term" value="F:metal ion binding"/>
    <property type="evidence" value="ECO:0007669"/>
    <property type="project" value="UniProtKB-KW"/>
</dbReference>
<comment type="similarity">
    <text evidence="4">Belongs to the FAN1 family.</text>
</comment>
<evidence type="ECO:0000256" key="6">
    <source>
        <dbReference type="ARBA" id="ARBA00022722"/>
    </source>
</evidence>
<accession>A0A0J1K392</accession>
<sequence>MNNSHPQKISNPLRPELPSDYYHTNFLELIHTVSEQYADLLREEEQHWVDTFNQLTHTAQQLYIRLLSRKGDIYRQGKLHYTEINNIPKACQQLANAELISVISEHSPHIDTLRPRVFNLFTKPELVSKFPHILVKKDLPKPKIIDLLCKENIEINACGESIIQVSHPQFLTTFLLCFFGNTHQTLSQFVISDLGIQQFETYTIDRNTRFFKHRRDMESWLLLSSLNEAYWQAKQEKNTEQFNKLLTQLPPPFSWAKLERKRCRLLNHLARELERQAGSDSTKLKAALALYKQNDLPPSRERQVRILDKLGEHAEADSIAKEMLASPQNEEERDTATRLCRNLARQLKRPFTPATKPPITQSKLSIPNTDLRVERAVADYYEQQGWQAYYVENTLFTALFGLLFWDIIFSPVEGAFQNRFQRSPYDMFSSEFYPTRQKAIDHRLDMLETGQWQNWSVVYQSKYGISNDWVAWHLVSSTLVDQATALLSPQALSGIFRRILFDPRNNRSGFPDLILISTDNIKLVEVKGPGDKLQHNQIRWFETFTELGIPAEVAYVEWI</sequence>
<dbReference type="RefSeq" id="WP_047877044.1">
    <property type="nucleotide sequence ID" value="NZ_LDOT01000002.1"/>
</dbReference>
<dbReference type="GO" id="GO:0004528">
    <property type="term" value="F:phosphodiesterase I activity"/>
    <property type="evidence" value="ECO:0007669"/>
    <property type="project" value="UniProtKB-EC"/>
</dbReference>
<dbReference type="InterPro" id="IPR033315">
    <property type="entry name" value="Fan1-like"/>
</dbReference>
<dbReference type="InterPro" id="IPR049125">
    <property type="entry name" value="FAN1-like_WH"/>
</dbReference>
<evidence type="ECO:0000256" key="9">
    <source>
        <dbReference type="ARBA" id="ARBA00022842"/>
    </source>
</evidence>
<name>A0A0J1K392_9GAMM</name>
<dbReference type="InterPro" id="IPR011856">
    <property type="entry name" value="tRNA_endonuc-like_dom_sf"/>
</dbReference>
<evidence type="ECO:0000256" key="10">
    <source>
        <dbReference type="ARBA" id="ARBA00023211"/>
    </source>
</evidence>
<dbReference type="SMART" id="SM00990">
    <property type="entry name" value="VRR_NUC"/>
    <property type="match status" value="1"/>
</dbReference>
<dbReference type="PANTHER" id="PTHR15749">
    <property type="entry name" value="FANCONI-ASSOCIATED NUCLEASE 1"/>
    <property type="match status" value="1"/>
</dbReference>
<dbReference type="STRING" id="1195763.ABT56_01300"/>
<dbReference type="OrthoDB" id="9803913at2"/>
<organism evidence="12 13">
    <name type="scientific">Photobacterium aquae</name>
    <dbReference type="NCBI Taxonomy" id="1195763"/>
    <lineage>
        <taxon>Bacteria</taxon>
        <taxon>Pseudomonadati</taxon>
        <taxon>Pseudomonadota</taxon>
        <taxon>Gammaproteobacteria</taxon>
        <taxon>Vibrionales</taxon>
        <taxon>Vibrionaceae</taxon>
        <taxon>Photobacterium</taxon>
    </lineage>
</organism>
<dbReference type="Pfam" id="PF08774">
    <property type="entry name" value="VRR_NUC"/>
    <property type="match status" value="1"/>
</dbReference>
<evidence type="ECO:0000256" key="7">
    <source>
        <dbReference type="ARBA" id="ARBA00022723"/>
    </source>
</evidence>
<keyword evidence="8" id="KW-0378">Hydrolase</keyword>
<keyword evidence="9" id="KW-0460">Magnesium</keyword>
<feature type="domain" description="VRR-NUC" evidence="11">
    <location>
        <begin position="446"/>
        <end position="558"/>
    </location>
</feature>
<evidence type="ECO:0000313" key="13">
    <source>
        <dbReference type="Proteomes" id="UP000036097"/>
    </source>
</evidence>
<dbReference type="PATRIC" id="fig|1195763.3.peg.287"/>
<proteinExistence type="inferred from homology"/>
<protein>
    <recommendedName>
        <fullName evidence="5">phosphodiesterase I</fullName>
        <ecNumber evidence="5">3.1.4.1</ecNumber>
    </recommendedName>
</protein>